<evidence type="ECO:0000313" key="2">
    <source>
        <dbReference type="Proteomes" id="UP001177021"/>
    </source>
</evidence>
<keyword evidence="2" id="KW-1185">Reference proteome</keyword>
<organism evidence="1 2">
    <name type="scientific">Trifolium pratense</name>
    <name type="common">Red clover</name>
    <dbReference type="NCBI Taxonomy" id="57577"/>
    <lineage>
        <taxon>Eukaryota</taxon>
        <taxon>Viridiplantae</taxon>
        <taxon>Streptophyta</taxon>
        <taxon>Embryophyta</taxon>
        <taxon>Tracheophyta</taxon>
        <taxon>Spermatophyta</taxon>
        <taxon>Magnoliopsida</taxon>
        <taxon>eudicotyledons</taxon>
        <taxon>Gunneridae</taxon>
        <taxon>Pentapetalae</taxon>
        <taxon>rosids</taxon>
        <taxon>fabids</taxon>
        <taxon>Fabales</taxon>
        <taxon>Fabaceae</taxon>
        <taxon>Papilionoideae</taxon>
        <taxon>50 kb inversion clade</taxon>
        <taxon>NPAAA clade</taxon>
        <taxon>Hologalegina</taxon>
        <taxon>IRL clade</taxon>
        <taxon>Trifolieae</taxon>
        <taxon>Trifolium</taxon>
    </lineage>
</organism>
<dbReference type="Proteomes" id="UP001177021">
    <property type="component" value="Unassembled WGS sequence"/>
</dbReference>
<sequence>MAPRFDSLSEVVPGRTAWRFKVRVARIWEVSTYLKNNQVNSVEMVLVDSKGTKIHATMKTRVELSECPEISRFGLSLCTIAEIRALPAEYDHLVDVVGFLTRVSREREYLRDSRVTKMIVIELTDHTGKCECALFGDYVGQFLEMVGKKSDSMPVVIVQFAKVKLFRDEVSIQNVINTTRLLVDPTIAEVVGLFRLFFCFGFFVSYCGLRLLVLAYCTLCRLAVHGIDDATSIVVLGPRVRPSMEEDFLHSYLVITVSGLNSLTSDGVFIVSATVIGVVVADEDWWYPACKCHKSVSPDSGAYYCGRCVKHVFQMIPRFRVKLRVTDGGGDAIFVVFDGDMQYLLGEQCATLVARAAADNAGAYPSEILGLVGTKVLFKVAKVTAPGLMDDGSFRVRRLCTDSAILACFDSLGCNPDVVSGLSIPAPLSDDNIYDGYPSLSEAGVDQLVTDLLMSPAGSSADQTCLSGPVSLDKTPVRSSSASVGCLGSVDVDDDTSISVLVPRLTSKSSSSAKRKLETSFDDSGCDLRDSIPKYWPRLGGGVSIPGLEAFLGGQVMIDMFELLNGTWDDVAFVLACFWGVDEGVDLWSTASDPRFRLRFTAGDINRESHFVVYDDIVRKMSPVACNLLVGMVGGGSLYPIELDEVFGSPMLFKVKRVHAADSCSPVAFDVCLLCPSTYLGLGSVAPGFTGGGAAAASGDEISSGCFSYDIDVGDVLDCAVESSLEENSNEIIGGSSAQSKRQRIV</sequence>
<gene>
    <name evidence="1" type="ORF">MILVUS5_LOCUS6773</name>
</gene>
<dbReference type="EMBL" id="CASHSV030000002">
    <property type="protein sequence ID" value="CAJ2636253.1"/>
    <property type="molecule type" value="Genomic_DNA"/>
</dbReference>
<comment type="caution">
    <text evidence="1">The sequence shown here is derived from an EMBL/GenBank/DDBJ whole genome shotgun (WGS) entry which is preliminary data.</text>
</comment>
<protein>
    <submittedName>
        <fullName evidence="1">Uncharacterized protein</fullName>
    </submittedName>
</protein>
<proteinExistence type="predicted"/>
<evidence type="ECO:0000313" key="1">
    <source>
        <dbReference type="EMBL" id="CAJ2636253.1"/>
    </source>
</evidence>
<name>A0ACB0IWK1_TRIPR</name>
<accession>A0ACB0IWK1</accession>
<reference evidence="1" key="1">
    <citation type="submission" date="2023-10" db="EMBL/GenBank/DDBJ databases">
        <authorList>
            <person name="Rodriguez Cubillos JULIANA M."/>
            <person name="De Vega J."/>
        </authorList>
    </citation>
    <scope>NUCLEOTIDE SEQUENCE</scope>
</reference>